<dbReference type="AlphaFoldDB" id="A0A6J1PQU4"/>
<accession>A0A6J1PQU4</accession>
<dbReference type="RefSeq" id="XP_024871661.1">
    <property type="nucleotide sequence ID" value="XM_025015893.1"/>
</dbReference>
<protein>
    <submittedName>
        <fullName evidence="3">Uncharacterized protein LOC112454470</fullName>
    </submittedName>
</protein>
<feature type="signal peptide" evidence="1">
    <location>
        <begin position="1"/>
        <end position="25"/>
    </location>
</feature>
<evidence type="ECO:0000256" key="1">
    <source>
        <dbReference type="SAM" id="SignalP"/>
    </source>
</evidence>
<sequence>MAISSINSFAARWLLLCLIIPFYSGAERSDWVSYEIDPVYYQFRPTQPEPVSLEEQFHSNIPKPPQYNVYHPKYNSVQSRIPLKERHSEGNVKLNAARSMPENQLGEVYRSYYYSQSAENRGTSKEESAARLEREKTREIDEEIMKKMNMLDKMLSEENDIEKIEKNTVEDGIIAEMNISEETKRVVRQVRRRRPGFFWTLARLTFETYNDTRSAIQQISNIINQSIEPDPTTLRPVSSHPLIAADATTTIAPSIDQGNTSSDVAGVNATTTTSTTQAPFRLTPTNLQNLIRRNLRGLVRLFNIEWQDALNQSDVNVREFQKDLGNQVGSFLQDNPNAF</sequence>
<reference evidence="3" key="1">
    <citation type="submission" date="2025-08" db="UniProtKB">
        <authorList>
            <consortium name="RefSeq"/>
        </authorList>
    </citation>
    <scope>IDENTIFICATION</scope>
    <source>
        <tissue evidence="3">Whole body</tissue>
    </source>
</reference>
<feature type="chain" id="PRO_5026771456" evidence="1">
    <location>
        <begin position="26"/>
        <end position="339"/>
    </location>
</feature>
<evidence type="ECO:0000313" key="2">
    <source>
        <dbReference type="Proteomes" id="UP000504618"/>
    </source>
</evidence>
<dbReference type="GeneID" id="112454470"/>
<keyword evidence="2" id="KW-1185">Reference proteome</keyword>
<dbReference type="OrthoDB" id="6623312at2759"/>
<organism evidence="2 3">
    <name type="scientific">Temnothorax curvispinosus</name>
    <dbReference type="NCBI Taxonomy" id="300111"/>
    <lineage>
        <taxon>Eukaryota</taxon>
        <taxon>Metazoa</taxon>
        <taxon>Ecdysozoa</taxon>
        <taxon>Arthropoda</taxon>
        <taxon>Hexapoda</taxon>
        <taxon>Insecta</taxon>
        <taxon>Pterygota</taxon>
        <taxon>Neoptera</taxon>
        <taxon>Endopterygota</taxon>
        <taxon>Hymenoptera</taxon>
        <taxon>Apocrita</taxon>
        <taxon>Aculeata</taxon>
        <taxon>Formicoidea</taxon>
        <taxon>Formicidae</taxon>
        <taxon>Myrmicinae</taxon>
        <taxon>Temnothorax</taxon>
    </lineage>
</organism>
<evidence type="ECO:0000313" key="3">
    <source>
        <dbReference type="RefSeq" id="XP_024871661.1"/>
    </source>
</evidence>
<gene>
    <name evidence="3" type="primary">LOC112454470</name>
</gene>
<keyword evidence="1" id="KW-0732">Signal</keyword>
<name>A0A6J1PQU4_9HYME</name>
<proteinExistence type="predicted"/>
<dbReference type="Proteomes" id="UP000504618">
    <property type="component" value="Unplaced"/>
</dbReference>